<organism evidence="3 4">
    <name type="scientific">Streptomyces finlayi</name>
    <dbReference type="NCBI Taxonomy" id="67296"/>
    <lineage>
        <taxon>Bacteria</taxon>
        <taxon>Bacillati</taxon>
        <taxon>Actinomycetota</taxon>
        <taxon>Actinomycetes</taxon>
        <taxon>Kitasatosporales</taxon>
        <taxon>Streptomycetaceae</taxon>
        <taxon>Streptomyces</taxon>
    </lineage>
</organism>
<evidence type="ECO:0000256" key="1">
    <source>
        <dbReference type="SAM" id="MobiDB-lite"/>
    </source>
</evidence>
<name>A0A919CBI7_9ACTN</name>
<reference evidence="3" key="2">
    <citation type="submission" date="2020-09" db="EMBL/GenBank/DDBJ databases">
        <authorList>
            <person name="Sun Q."/>
            <person name="Ohkuma M."/>
        </authorList>
    </citation>
    <scope>NUCLEOTIDE SEQUENCE</scope>
    <source>
        <strain evidence="3">JCM 4637</strain>
    </source>
</reference>
<proteinExistence type="predicted"/>
<dbReference type="EMBL" id="BMVC01000009">
    <property type="protein sequence ID" value="GHD01738.1"/>
    <property type="molecule type" value="Genomic_DNA"/>
</dbReference>
<feature type="region of interest" description="Disordered" evidence="1">
    <location>
        <begin position="60"/>
        <end position="96"/>
    </location>
</feature>
<sequence length="139" mass="14775">MTSWAALNEAVEAAGWACAFGTAMAAVAASPAATAMKRKRLAIPLRGVVVRSFLTCRSSRGESGARCGVGNLPGPVRRSRRHLGGPRGHWGSRNAPDKRCLGSIRAPFGSRKGVFRPYAGVRECDALRPRLPRGRPGPK</sequence>
<evidence type="ECO:0000256" key="2">
    <source>
        <dbReference type="SAM" id="Phobius"/>
    </source>
</evidence>
<keyword evidence="2" id="KW-1133">Transmembrane helix</keyword>
<protein>
    <submittedName>
        <fullName evidence="3">Uncharacterized protein</fullName>
    </submittedName>
</protein>
<reference evidence="3" key="1">
    <citation type="journal article" date="2014" name="Int. J. Syst. Evol. Microbiol.">
        <title>Complete genome sequence of Corynebacterium casei LMG S-19264T (=DSM 44701T), isolated from a smear-ripened cheese.</title>
        <authorList>
            <consortium name="US DOE Joint Genome Institute (JGI-PGF)"/>
            <person name="Walter F."/>
            <person name="Albersmeier A."/>
            <person name="Kalinowski J."/>
            <person name="Ruckert C."/>
        </authorList>
    </citation>
    <scope>NUCLEOTIDE SEQUENCE</scope>
    <source>
        <strain evidence="3">JCM 4637</strain>
    </source>
</reference>
<evidence type="ECO:0000313" key="4">
    <source>
        <dbReference type="Proteomes" id="UP000638353"/>
    </source>
</evidence>
<dbReference type="Proteomes" id="UP000638353">
    <property type="component" value="Unassembled WGS sequence"/>
</dbReference>
<dbReference type="AlphaFoldDB" id="A0A919CBI7"/>
<keyword evidence="2" id="KW-0472">Membrane</keyword>
<evidence type="ECO:0000313" key="3">
    <source>
        <dbReference type="EMBL" id="GHD01738.1"/>
    </source>
</evidence>
<feature type="transmembrane region" description="Helical" evidence="2">
    <location>
        <begin position="13"/>
        <end position="36"/>
    </location>
</feature>
<gene>
    <name evidence="3" type="ORF">GCM10010334_47740</name>
</gene>
<accession>A0A919CBI7</accession>
<comment type="caution">
    <text evidence="3">The sequence shown here is derived from an EMBL/GenBank/DDBJ whole genome shotgun (WGS) entry which is preliminary data.</text>
</comment>
<keyword evidence="2" id="KW-0812">Transmembrane</keyword>